<gene>
    <name evidence="2" type="ORF">M5G21_16680</name>
</gene>
<dbReference type="Proteomes" id="UP001148189">
    <property type="component" value="Unassembled WGS sequence"/>
</dbReference>
<protein>
    <recommendedName>
        <fullName evidence="1">DUF7415 domain-containing protein</fullName>
    </recommendedName>
</protein>
<dbReference type="RefSeq" id="WP_273866561.1">
    <property type="nucleotide sequence ID" value="NZ_JAMDHD010000027.1"/>
</dbReference>
<evidence type="ECO:0000313" key="3">
    <source>
        <dbReference type="Proteomes" id="UP001148189"/>
    </source>
</evidence>
<reference evidence="2" key="1">
    <citation type="submission" date="2022-05" db="EMBL/GenBank/DDBJ databases">
        <title>Novel Pseudomonas spp. Isolated from a Rainbow Trout Aquaculture Facility.</title>
        <authorList>
            <person name="Testerman T."/>
            <person name="Graf J."/>
        </authorList>
    </citation>
    <scope>NUCLEOTIDE SEQUENCE</scope>
    <source>
        <strain evidence="2">ID1050</strain>
    </source>
</reference>
<dbReference type="EMBL" id="JAMDHD010000027">
    <property type="protein sequence ID" value="MDD0986593.1"/>
    <property type="molecule type" value="Genomic_DNA"/>
</dbReference>
<sequence length="68" mass="7540">MSDMKVIDWNEISRLGLHERINREIMHPLGLAIFRVVETGASPGAYLSPDGVFEYASPITPAEPEGEQ</sequence>
<evidence type="ECO:0000313" key="2">
    <source>
        <dbReference type="EMBL" id="MDD0986593.1"/>
    </source>
</evidence>
<accession>A0ABT5NDH5</accession>
<keyword evidence="3" id="KW-1185">Reference proteome</keyword>
<dbReference type="InterPro" id="IPR055838">
    <property type="entry name" value="DUF7415"/>
</dbReference>
<name>A0ABT5NDH5_9PSED</name>
<proteinExistence type="predicted"/>
<feature type="domain" description="DUF7415" evidence="1">
    <location>
        <begin position="6"/>
        <end position="47"/>
    </location>
</feature>
<organism evidence="2 3">
    <name type="scientific">Pseudomonas shahriarae</name>
    <dbReference type="NCBI Taxonomy" id="2745512"/>
    <lineage>
        <taxon>Bacteria</taxon>
        <taxon>Pseudomonadati</taxon>
        <taxon>Pseudomonadota</taxon>
        <taxon>Gammaproteobacteria</taxon>
        <taxon>Pseudomonadales</taxon>
        <taxon>Pseudomonadaceae</taxon>
        <taxon>Pseudomonas</taxon>
    </lineage>
</organism>
<comment type="caution">
    <text evidence="2">The sequence shown here is derived from an EMBL/GenBank/DDBJ whole genome shotgun (WGS) entry which is preliminary data.</text>
</comment>
<dbReference type="Pfam" id="PF24187">
    <property type="entry name" value="DUF7415"/>
    <property type="match status" value="1"/>
</dbReference>
<evidence type="ECO:0000259" key="1">
    <source>
        <dbReference type="Pfam" id="PF24187"/>
    </source>
</evidence>